<gene>
    <name evidence="5" type="ORF">GCM10009111_06640</name>
</gene>
<dbReference type="InterPro" id="IPR018247">
    <property type="entry name" value="EF_Hand_1_Ca_BS"/>
</dbReference>
<feature type="chain" id="PRO_5046766432" description="EF-hand domain-containing protein" evidence="3">
    <location>
        <begin position="20"/>
        <end position="306"/>
    </location>
</feature>
<protein>
    <recommendedName>
        <fullName evidence="4">EF-hand domain-containing protein</fullName>
    </recommendedName>
</protein>
<dbReference type="InterPro" id="IPR011992">
    <property type="entry name" value="EF-hand-dom_pair"/>
</dbReference>
<evidence type="ECO:0000313" key="5">
    <source>
        <dbReference type="EMBL" id="GAA0812541.1"/>
    </source>
</evidence>
<dbReference type="PANTHER" id="PTHR10827">
    <property type="entry name" value="RETICULOCALBIN"/>
    <property type="match status" value="1"/>
</dbReference>
<keyword evidence="3" id="KW-0732">Signal</keyword>
<evidence type="ECO:0000256" key="1">
    <source>
        <dbReference type="ARBA" id="ARBA00022723"/>
    </source>
</evidence>
<dbReference type="Gene3D" id="1.10.238.10">
    <property type="entry name" value="EF-hand"/>
    <property type="match status" value="3"/>
</dbReference>
<dbReference type="Pfam" id="PF13202">
    <property type="entry name" value="EF-hand_5"/>
    <property type="match status" value="1"/>
</dbReference>
<name>A0ABN1L492_9GAMM</name>
<feature type="domain" description="EF-hand" evidence="4">
    <location>
        <begin position="274"/>
        <end position="289"/>
    </location>
</feature>
<evidence type="ECO:0000256" key="3">
    <source>
        <dbReference type="SAM" id="SignalP"/>
    </source>
</evidence>
<keyword evidence="6" id="KW-1185">Reference proteome</keyword>
<proteinExistence type="predicted"/>
<organism evidence="5 6">
    <name type="scientific">Colwellia asteriadis</name>
    <dbReference type="NCBI Taxonomy" id="517723"/>
    <lineage>
        <taxon>Bacteria</taxon>
        <taxon>Pseudomonadati</taxon>
        <taxon>Pseudomonadota</taxon>
        <taxon>Gammaproteobacteria</taxon>
        <taxon>Alteromonadales</taxon>
        <taxon>Colwelliaceae</taxon>
        <taxon>Colwellia</taxon>
    </lineage>
</organism>
<dbReference type="PANTHER" id="PTHR10827:SF98">
    <property type="entry name" value="45 KDA CALCIUM-BINDING PROTEIN"/>
    <property type="match status" value="1"/>
</dbReference>
<dbReference type="InterPro" id="IPR002048">
    <property type="entry name" value="EF_hand_dom"/>
</dbReference>
<evidence type="ECO:0000259" key="4">
    <source>
        <dbReference type="Pfam" id="PF13202"/>
    </source>
</evidence>
<dbReference type="Proteomes" id="UP001500021">
    <property type="component" value="Unassembled WGS sequence"/>
</dbReference>
<feature type="signal peptide" evidence="3">
    <location>
        <begin position="1"/>
        <end position="19"/>
    </location>
</feature>
<dbReference type="EMBL" id="BAAAFA010000002">
    <property type="protein sequence ID" value="GAA0812541.1"/>
    <property type="molecule type" value="Genomic_DNA"/>
</dbReference>
<accession>A0ABN1L492</accession>
<evidence type="ECO:0000256" key="2">
    <source>
        <dbReference type="ARBA" id="ARBA00022737"/>
    </source>
</evidence>
<keyword evidence="1" id="KW-0479">Metal-binding</keyword>
<dbReference type="PROSITE" id="PS00018">
    <property type="entry name" value="EF_HAND_1"/>
    <property type="match status" value="2"/>
</dbReference>
<comment type="caution">
    <text evidence="5">The sequence shown here is derived from an EMBL/GenBank/DDBJ whole genome shotgun (WGS) entry which is preliminary data.</text>
</comment>
<reference evidence="5 6" key="1">
    <citation type="journal article" date="2019" name="Int. J. Syst. Evol. Microbiol.">
        <title>The Global Catalogue of Microorganisms (GCM) 10K type strain sequencing project: providing services to taxonomists for standard genome sequencing and annotation.</title>
        <authorList>
            <consortium name="The Broad Institute Genomics Platform"/>
            <consortium name="The Broad Institute Genome Sequencing Center for Infectious Disease"/>
            <person name="Wu L."/>
            <person name="Ma J."/>
        </authorList>
    </citation>
    <scope>NUCLEOTIDE SEQUENCE [LARGE SCALE GENOMIC DNA]</scope>
    <source>
        <strain evidence="5 6">JCM 15608</strain>
    </source>
</reference>
<dbReference type="RefSeq" id="WP_343814963.1">
    <property type="nucleotide sequence ID" value="NZ_BAAAFA010000002.1"/>
</dbReference>
<evidence type="ECO:0000313" key="6">
    <source>
        <dbReference type="Proteomes" id="UP001500021"/>
    </source>
</evidence>
<keyword evidence="2" id="KW-0677">Repeat</keyword>
<sequence length="306" mass="35505">MKKTALTLFSTCFMLSATAATDIENEKYRWLAQYDSNQDYTIDVEELYSSRATLFEQADKNQDKVIDANEHQQFFERNLQEKIDYDRKQSIKQTHVRFNAMDKNDNNLMSYDEYMATAKRSFDFYDTDKSGIITLDDKKPTFTSTKKSTLTDAEKAEKKRKRQMRNATRVVRMPTTHSKSGMLGKYDLNDDQQITWAEYQQKRNIDFARADENGDKDLTNDEYVAEFEDRLDTQIAKIKAAELNKNAPLFASLDKNNNQQISVAEFQLNALVNFTYFDTDNNGQVSFEEAVNEQMLPVSLLALSKL</sequence>
<dbReference type="SUPFAM" id="SSF47473">
    <property type="entry name" value="EF-hand"/>
    <property type="match status" value="2"/>
</dbReference>